<sequence length="510" mass="54680">MTNPLDKFRRAAKALKTGYETGLPDALTRIATVRPRNDGADLRHADYLHVIAQENNFATWPVMKDAIETDGLDRAQKIQKLKIALHAGRTGVVAQLMEQSPDLAKDHFGLLCGLNDVKSVWTMLKSDPTLASRKAGPFLPMVHLCKSRMFSVQPEGGADSAAIADMLVANGADVNTGSIENGDPLSPLYWALGHAGNMELATWLLENGANPNDGESLYHATELGHADGLRLLLKHGADPKLTNALPRAMDFDSIEMVTLLLEHGADPNEGSDAWTVGTGVEKGVPVLHQAARRMNSGPILDVLLDHGADASATWKGHSAYAFAKVFGNVDLVQRIEARGEETALTDAEQMLASAASGQVPDGYINTAVLPDAYRGLLREVLHLPGKLPHLKALVAIGLEWDRPDAEGITPVQAAGWSGLADVMAYFLKLSPNLGHVNNYGGTLLSTILHGAENNPQRAEGDYIACLQLALDEGVALPRRALDASGSPEIRAFLAQWAKNKPGQVVEYGIV</sequence>
<keyword evidence="2 3" id="KW-0040">ANK repeat</keyword>
<organism evidence="4 5">
    <name type="scientific">Octadecabacter ascidiaceicola</name>
    <dbReference type="NCBI Taxonomy" id="1655543"/>
    <lineage>
        <taxon>Bacteria</taxon>
        <taxon>Pseudomonadati</taxon>
        <taxon>Pseudomonadota</taxon>
        <taxon>Alphaproteobacteria</taxon>
        <taxon>Rhodobacterales</taxon>
        <taxon>Roseobacteraceae</taxon>
        <taxon>Octadecabacter</taxon>
    </lineage>
</organism>
<dbReference type="InterPro" id="IPR002110">
    <property type="entry name" value="Ankyrin_rpt"/>
</dbReference>
<dbReference type="AlphaFoldDB" id="A0A238KKG1"/>
<dbReference type="OrthoDB" id="928522at2"/>
<dbReference type="RefSeq" id="WP_093997292.1">
    <property type="nucleotide sequence ID" value="NZ_FXYD01000005.1"/>
</dbReference>
<evidence type="ECO:0000313" key="5">
    <source>
        <dbReference type="Proteomes" id="UP000203464"/>
    </source>
</evidence>
<gene>
    <name evidence="4" type="ORF">OCA8868_02926</name>
</gene>
<feature type="repeat" description="ANK" evidence="3">
    <location>
        <begin position="282"/>
        <end position="315"/>
    </location>
</feature>
<evidence type="ECO:0000256" key="1">
    <source>
        <dbReference type="ARBA" id="ARBA00022737"/>
    </source>
</evidence>
<dbReference type="SMART" id="SM00248">
    <property type="entry name" value="ANK"/>
    <property type="match status" value="4"/>
</dbReference>
<protein>
    <submittedName>
        <fullName evidence="4">Ankyrin repeats (3 copies)</fullName>
    </submittedName>
</protein>
<name>A0A238KKG1_9RHOB</name>
<accession>A0A238KKG1</accession>
<evidence type="ECO:0000313" key="4">
    <source>
        <dbReference type="EMBL" id="SMX43315.1"/>
    </source>
</evidence>
<feature type="repeat" description="ANK" evidence="3">
    <location>
        <begin position="212"/>
        <end position="244"/>
    </location>
</feature>
<dbReference type="Proteomes" id="UP000203464">
    <property type="component" value="Unassembled WGS sequence"/>
</dbReference>
<dbReference type="Pfam" id="PF12796">
    <property type="entry name" value="Ank_2"/>
    <property type="match status" value="1"/>
</dbReference>
<dbReference type="SUPFAM" id="SSF48403">
    <property type="entry name" value="Ankyrin repeat"/>
    <property type="match status" value="1"/>
</dbReference>
<keyword evidence="5" id="KW-1185">Reference proteome</keyword>
<reference evidence="5" key="1">
    <citation type="submission" date="2017-05" db="EMBL/GenBank/DDBJ databases">
        <authorList>
            <person name="Rodrigo-Torres L."/>
            <person name="Arahal R. D."/>
            <person name="Lucena T."/>
        </authorList>
    </citation>
    <scope>NUCLEOTIDE SEQUENCE [LARGE SCALE GENOMIC DNA]</scope>
    <source>
        <strain evidence="5">CECT 8868</strain>
    </source>
</reference>
<dbReference type="PROSITE" id="PS50297">
    <property type="entry name" value="ANK_REP_REGION"/>
    <property type="match status" value="1"/>
</dbReference>
<proteinExistence type="predicted"/>
<dbReference type="Gene3D" id="1.25.40.20">
    <property type="entry name" value="Ankyrin repeat-containing domain"/>
    <property type="match status" value="2"/>
</dbReference>
<keyword evidence="1" id="KW-0677">Repeat</keyword>
<dbReference type="PANTHER" id="PTHR24198">
    <property type="entry name" value="ANKYRIN REPEAT AND PROTEIN KINASE DOMAIN-CONTAINING PROTEIN"/>
    <property type="match status" value="1"/>
</dbReference>
<evidence type="ECO:0000256" key="3">
    <source>
        <dbReference type="PROSITE-ProRule" id="PRU00023"/>
    </source>
</evidence>
<dbReference type="EMBL" id="FXYD01000005">
    <property type="protein sequence ID" value="SMX43315.1"/>
    <property type="molecule type" value="Genomic_DNA"/>
</dbReference>
<evidence type="ECO:0000256" key="2">
    <source>
        <dbReference type="ARBA" id="ARBA00023043"/>
    </source>
</evidence>
<dbReference type="PROSITE" id="PS50088">
    <property type="entry name" value="ANK_REPEAT"/>
    <property type="match status" value="2"/>
</dbReference>
<dbReference type="InterPro" id="IPR036770">
    <property type="entry name" value="Ankyrin_rpt-contain_sf"/>
</dbReference>
<dbReference type="PANTHER" id="PTHR24198:SF165">
    <property type="entry name" value="ANKYRIN REPEAT-CONTAINING PROTEIN-RELATED"/>
    <property type="match status" value="1"/>
</dbReference>